<feature type="transmembrane region" description="Helical" evidence="1">
    <location>
        <begin position="70"/>
        <end position="90"/>
    </location>
</feature>
<keyword evidence="1" id="KW-1133">Transmembrane helix</keyword>
<name>A0A2V5I8Q8_9EURO</name>
<gene>
    <name evidence="2" type="ORF">BP00DRAFT_346175</name>
</gene>
<reference evidence="2 3" key="1">
    <citation type="submission" date="2018-02" db="EMBL/GenBank/DDBJ databases">
        <title>The genomes of Aspergillus section Nigri reveals drivers in fungal speciation.</title>
        <authorList>
            <consortium name="DOE Joint Genome Institute"/>
            <person name="Vesth T.C."/>
            <person name="Nybo J."/>
            <person name="Theobald S."/>
            <person name="Brandl J."/>
            <person name="Frisvad J.C."/>
            <person name="Nielsen K.F."/>
            <person name="Lyhne E.K."/>
            <person name="Kogle M.E."/>
            <person name="Kuo A."/>
            <person name="Riley R."/>
            <person name="Clum A."/>
            <person name="Nolan M."/>
            <person name="Lipzen A."/>
            <person name="Salamov A."/>
            <person name="Henrissat B."/>
            <person name="Wiebenga A."/>
            <person name="De vries R.P."/>
            <person name="Grigoriev I.V."/>
            <person name="Mortensen U.H."/>
            <person name="Andersen M.R."/>
            <person name="Baker S.E."/>
        </authorList>
    </citation>
    <scope>NUCLEOTIDE SEQUENCE [LARGE SCALE GENOMIC DNA]</scope>
    <source>
        <strain evidence="2 3">CBS 114.80</strain>
    </source>
</reference>
<organism evidence="2 3">
    <name type="scientific">Aspergillus indologenus CBS 114.80</name>
    <dbReference type="NCBI Taxonomy" id="1450541"/>
    <lineage>
        <taxon>Eukaryota</taxon>
        <taxon>Fungi</taxon>
        <taxon>Dikarya</taxon>
        <taxon>Ascomycota</taxon>
        <taxon>Pezizomycotina</taxon>
        <taxon>Eurotiomycetes</taxon>
        <taxon>Eurotiomycetidae</taxon>
        <taxon>Eurotiales</taxon>
        <taxon>Aspergillaceae</taxon>
        <taxon>Aspergillus</taxon>
        <taxon>Aspergillus subgen. Circumdati</taxon>
    </lineage>
</organism>
<dbReference type="Proteomes" id="UP000248817">
    <property type="component" value="Unassembled WGS sequence"/>
</dbReference>
<evidence type="ECO:0000313" key="2">
    <source>
        <dbReference type="EMBL" id="PYI30483.1"/>
    </source>
</evidence>
<keyword evidence="1" id="KW-0812">Transmembrane</keyword>
<sequence>MASARLRRAFRYPDDLEDDEYAREELDEEGLHRGRLAYSLRRLNFTNRPAEQERVIQALKLLNDRRNSEYSIIFAAIPLLSAVIYLPPMLSSSSATIDRCVALVSVLSLLATAHSMRYLPHRRRDSKSKRRMMDSNSHTQAQQLLPLVNAASCILLVLIRLKFPSKESWFSTELITSSVPGAMLATVWVARRVMLSVDIKDLENLRYNYKGA</sequence>
<protein>
    <submittedName>
        <fullName evidence="2">Uncharacterized protein</fullName>
    </submittedName>
</protein>
<proteinExistence type="predicted"/>
<evidence type="ECO:0000313" key="3">
    <source>
        <dbReference type="Proteomes" id="UP000248817"/>
    </source>
</evidence>
<accession>A0A2V5I8Q8</accession>
<keyword evidence="1" id="KW-0472">Membrane</keyword>
<dbReference type="AlphaFoldDB" id="A0A2V5I8Q8"/>
<evidence type="ECO:0000256" key="1">
    <source>
        <dbReference type="SAM" id="Phobius"/>
    </source>
</evidence>
<feature type="transmembrane region" description="Helical" evidence="1">
    <location>
        <begin position="102"/>
        <end position="120"/>
    </location>
</feature>
<dbReference type="EMBL" id="KZ825515">
    <property type="protein sequence ID" value="PYI30483.1"/>
    <property type="molecule type" value="Genomic_DNA"/>
</dbReference>
<keyword evidence="3" id="KW-1185">Reference proteome</keyword>